<feature type="compositionally biased region" description="Basic and acidic residues" evidence="5">
    <location>
        <begin position="1132"/>
        <end position="1142"/>
    </location>
</feature>
<feature type="region of interest" description="Disordered" evidence="5">
    <location>
        <begin position="647"/>
        <end position="716"/>
    </location>
</feature>
<evidence type="ECO:0000256" key="5">
    <source>
        <dbReference type="SAM" id="MobiDB-lite"/>
    </source>
</evidence>
<feature type="region of interest" description="Disordered" evidence="5">
    <location>
        <begin position="1113"/>
        <end position="1203"/>
    </location>
</feature>
<feature type="compositionally biased region" description="Low complexity" evidence="5">
    <location>
        <begin position="846"/>
        <end position="860"/>
    </location>
</feature>
<feature type="region of interest" description="Disordered" evidence="5">
    <location>
        <begin position="192"/>
        <end position="215"/>
    </location>
</feature>
<dbReference type="InParanoid" id="A0A6L2Q1Y6"/>
<evidence type="ECO:0000256" key="4">
    <source>
        <dbReference type="ARBA" id="ARBA00023242"/>
    </source>
</evidence>
<organism evidence="6 7">
    <name type="scientific">Coptotermes formosanus</name>
    <name type="common">Formosan subterranean termite</name>
    <dbReference type="NCBI Taxonomy" id="36987"/>
    <lineage>
        <taxon>Eukaryota</taxon>
        <taxon>Metazoa</taxon>
        <taxon>Ecdysozoa</taxon>
        <taxon>Arthropoda</taxon>
        <taxon>Hexapoda</taxon>
        <taxon>Insecta</taxon>
        <taxon>Pterygota</taxon>
        <taxon>Neoptera</taxon>
        <taxon>Polyneoptera</taxon>
        <taxon>Dictyoptera</taxon>
        <taxon>Blattodea</taxon>
        <taxon>Blattoidea</taxon>
        <taxon>Termitoidae</taxon>
        <taxon>Rhinotermitidae</taxon>
        <taxon>Coptotermes</taxon>
    </lineage>
</organism>
<dbReference type="AlphaFoldDB" id="A0A6L2Q1Y6"/>
<protein>
    <recommendedName>
        <fullName evidence="8">RPA43 OB domain-containing protein</fullName>
    </recommendedName>
</protein>
<feature type="compositionally biased region" description="Basic and acidic residues" evidence="5">
    <location>
        <begin position="261"/>
        <end position="271"/>
    </location>
</feature>
<feature type="compositionally biased region" description="Polar residues" evidence="5">
    <location>
        <begin position="983"/>
        <end position="1011"/>
    </location>
</feature>
<evidence type="ECO:0000313" key="6">
    <source>
        <dbReference type="EMBL" id="GFG37532.1"/>
    </source>
</evidence>
<feature type="region of interest" description="Disordered" evidence="5">
    <location>
        <begin position="835"/>
        <end position="897"/>
    </location>
</feature>
<feature type="region of interest" description="Disordered" evidence="5">
    <location>
        <begin position="334"/>
        <end position="371"/>
    </location>
</feature>
<feature type="region of interest" description="Disordered" evidence="5">
    <location>
        <begin position="983"/>
        <end position="1030"/>
    </location>
</feature>
<evidence type="ECO:0008006" key="8">
    <source>
        <dbReference type="Google" id="ProtNLM"/>
    </source>
</evidence>
<feature type="compositionally biased region" description="Polar residues" evidence="5">
    <location>
        <begin position="684"/>
        <end position="696"/>
    </location>
</feature>
<feature type="compositionally biased region" description="Basic and acidic residues" evidence="5">
    <location>
        <begin position="1171"/>
        <end position="1198"/>
    </location>
</feature>
<feature type="compositionally biased region" description="Basic and acidic residues" evidence="5">
    <location>
        <begin position="668"/>
        <end position="682"/>
    </location>
</feature>
<reference evidence="7" key="1">
    <citation type="submission" date="2020-01" db="EMBL/GenBank/DDBJ databases">
        <title>Draft genome sequence of the Termite Coptotermes fromosanus.</title>
        <authorList>
            <person name="Itakura S."/>
            <person name="Yosikawa Y."/>
            <person name="Umezawa K."/>
        </authorList>
    </citation>
    <scope>NUCLEOTIDE SEQUENCE [LARGE SCALE GENOMIC DNA]</scope>
</reference>
<dbReference type="Proteomes" id="UP000502823">
    <property type="component" value="Unassembled WGS sequence"/>
</dbReference>
<sequence length="1218" mass="134700">MKFVPGVQFSAKELQDLVAVSVACVRVARRVRHIALLPNSLGDLKSAINSTLNSCQYKFDVSFKGFMLGYKNVKIITDRATVINDDPYMHLDIEADFYIFTPEVGCILFGVVNKKGVDHIGCLVHRCFHVAIPRSTEETGGEWLGTSVNIGDMVTFRVEECDFTGSLPYIRGKLINSSSGCVTLMKKDEVDGISEPQKKKKKNKHKESDQSSENAECALMANNVEREKIEPLLGTKHKKRKRHFEDEGGTGVEIKKKKKKQDVEDHKSTYCETQEHEDLHFTHLSSEDAEYGTVLEAIKETYLGDSGSKAHKKKKKHKLCTDTNEGKEKETIAEVTENREHSCAGNGDEVMHDPDHAPSVKKMHKNKRKPKEKLIVDIPDLMTFTGVCKTSGKQVDNLYVSSTALASTSSSAAFPQTGLQESDLVVKDSPKAKKELKECDSRSMKVLDFQSKAEAFTPSQKSPIVDKVESNSCMKDEYCKAKKEKRNKRDLQSVKLSYMQYKNGKSTAKEESSVAFEKSAECTVGAHTENKNEEHIKTVPSTMELLNGAESLISGSASGQDDVYFSTTSSFVTRIIAALHQTGVQETDTGVKGLSTKAKKKRMKYDSHIAESFDVQNKTEACSSSQKSPVMNNLESNSIVLNHIAKKEKRKKHDSHNGELLDIQSKASIKDKNHKANSEKKKICNSQNKVISGIQSESDKPTAKEESLVGHDIPVKGQSLGSVTDNVDEAQVIAAPSIADLLNKVKSKLKVKRPKKHKKNDDWDETKSDKSGSHLLAFSHGENKRKKSDKSRPNEKHHNSKKSKDKTSVSFDPAALLAQYVSKFEATVKDDTANECHNSREDAVDSTTSNTSFRSSFSLTGAGMANAADRKRKKMNKGKADAMPVRRSLPFPPSSHSCIEADKPVGQDIVRSHSMESFSELLESPTNKCDVLLTPEMCLSHSEVSKSPKTGISDTVEVSLASLKEGSQSKLSFLSSKQVTCSGETPSRSILSQKGTSDSHLPTVVSASSVKNSREVSDVNSPKTKVQTPVSGGFMHELNVSKLPKHDKSHGSCSGKELIDASLLLPHHSDVPQRLKSPSVDSGRSAGMRVISPLQAKSVNEVSTDLVKETVTTEIKGKHKKKKKHKEKKSKTKDDKDREHIGKKQKKKKAQDDIRNKEGEVEGSLGIQNELVDRREEQKEANMETKRKQGKSKEKDTEDNLENLKILASKLLSSFLQQ</sequence>
<feature type="compositionally biased region" description="Basic and acidic residues" evidence="5">
    <location>
        <begin position="759"/>
        <end position="772"/>
    </location>
</feature>
<dbReference type="InterPro" id="IPR045113">
    <property type="entry name" value="Rpb7-like"/>
</dbReference>
<proteinExistence type="predicted"/>
<feature type="region of interest" description="Disordered" evidence="5">
    <location>
        <begin position="750"/>
        <end position="809"/>
    </location>
</feature>
<feature type="compositionally biased region" description="Polar residues" evidence="5">
    <location>
        <begin position="1018"/>
        <end position="1030"/>
    </location>
</feature>
<accession>A0A6L2Q1Y6</accession>
<evidence type="ECO:0000256" key="3">
    <source>
        <dbReference type="ARBA" id="ARBA00023163"/>
    </source>
</evidence>
<comment type="subcellular location">
    <subcellularLocation>
        <location evidence="1">Nucleus</location>
    </subcellularLocation>
</comment>
<dbReference type="Gene3D" id="3.30.1490.120">
    <property type="entry name" value="RNA polymerase Rpb7-like, N-terminal domain"/>
    <property type="match status" value="1"/>
</dbReference>
<comment type="caution">
    <text evidence="6">The sequence shown here is derived from an EMBL/GenBank/DDBJ whole genome shotgun (WGS) entry which is preliminary data.</text>
</comment>
<name>A0A6L2Q1Y6_COPFO</name>
<feature type="region of interest" description="Disordered" evidence="5">
    <location>
        <begin position="236"/>
        <end position="271"/>
    </location>
</feature>
<dbReference type="OrthoDB" id="10250504at2759"/>
<evidence type="ECO:0000256" key="1">
    <source>
        <dbReference type="ARBA" id="ARBA00004123"/>
    </source>
</evidence>
<dbReference type="GO" id="GO:0006362">
    <property type="term" value="P:transcription elongation by RNA polymerase I"/>
    <property type="evidence" value="ECO:0007669"/>
    <property type="project" value="TreeGrafter"/>
</dbReference>
<dbReference type="GO" id="GO:0006352">
    <property type="term" value="P:DNA-templated transcription initiation"/>
    <property type="evidence" value="ECO:0007669"/>
    <property type="project" value="InterPro"/>
</dbReference>
<dbReference type="InterPro" id="IPR036898">
    <property type="entry name" value="RNA_pol_Rpb7-like_N_sf"/>
</dbReference>
<feature type="compositionally biased region" description="Basic residues" evidence="5">
    <location>
        <begin position="359"/>
        <end position="371"/>
    </location>
</feature>
<dbReference type="PANTHER" id="PTHR12709">
    <property type="entry name" value="DNA-DIRECTED RNA POLYMERASE II, III"/>
    <property type="match status" value="1"/>
</dbReference>
<dbReference type="Gene3D" id="2.40.50.1060">
    <property type="match status" value="1"/>
</dbReference>
<keyword evidence="7" id="KW-1185">Reference proteome</keyword>
<dbReference type="EMBL" id="BLKM01012755">
    <property type="protein sequence ID" value="GFG37532.1"/>
    <property type="molecule type" value="Genomic_DNA"/>
</dbReference>
<keyword evidence="3" id="KW-0804">Transcription</keyword>
<keyword evidence="4" id="KW-0539">Nucleus</keyword>
<feature type="compositionally biased region" description="Basic residues" evidence="5">
    <location>
        <begin position="1117"/>
        <end position="1131"/>
    </location>
</feature>
<feature type="compositionally biased region" description="Basic and acidic residues" evidence="5">
    <location>
        <begin position="1150"/>
        <end position="1160"/>
    </location>
</feature>
<feature type="compositionally biased region" description="Basic and acidic residues" evidence="5">
    <location>
        <begin position="697"/>
        <end position="709"/>
    </location>
</feature>
<dbReference type="PANTHER" id="PTHR12709:SF5">
    <property type="entry name" value="DNA-DIRECTED RNA POLYMERASE I SUBUNIT RPA43"/>
    <property type="match status" value="1"/>
</dbReference>
<gene>
    <name evidence="6" type="ORF">Cfor_11583</name>
</gene>
<dbReference type="GO" id="GO:0005736">
    <property type="term" value="C:RNA polymerase I complex"/>
    <property type="evidence" value="ECO:0007669"/>
    <property type="project" value="TreeGrafter"/>
</dbReference>
<evidence type="ECO:0000313" key="7">
    <source>
        <dbReference type="Proteomes" id="UP000502823"/>
    </source>
</evidence>
<evidence type="ECO:0000256" key="2">
    <source>
        <dbReference type="ARBA" id="ARBA00022478"/>
    </source>
</evidence>
<keyword evidence="2" id="KW-0240">DNA-directed RNA polymerase</keyword>
<feature type="compositionally biased region" description="Basic and acidic residues" evidence="5">
    <location>
        <begin position="349"/>
        <end position="358"/>
    </location>
</feature>